<dbReference type="EMBL" id="AJWZ01011006">
    <property type="protein sequence ID" value="EKC46804.1"/>
    <property type="molecule type" value="Genomic_DNA"/>
</dbReference>
<accession>K1RTS3</accession>
<dbReference type="AlphaFoldDB" id="K1RTS3"/>
<organism evidence="1">
    <name type="scientific">human gut metagenome</name>
    <dbReference type="NCBI Taxonomy" id="408170"/>
    <lineage>
        <taxon>unclassified sequences</taxon>
        <taxon>metagenomes</taxon>
        <taxon>organismal metagenomes</taxon>
    </lineage>
</organism>
<keyword evidence="1" id="KW-0946">Virion</keyword>
<dbReference type="GO" id="GO:0019028">
    <property type="term" value="C:viral capsid"/>
    <property type="evidence" value="ECO:0007669"/>
    <property type="project" value="UniProtKB-KW"/>
</dbReference>
<sequence>MKNKIEYYYRIENINLHEQNNIYNFLYNNKKYIFFNTTRNIKEIEQIYLLQSIDERYYKIILNRNRNVITVINNKQYLLVEIINYGNRKITFDDLTNKKSVTNLENSNTLLRNDWYNLWIKKVDYINYQRVHFNKEYLLLDDYLDYFLGLAENAISYIQDATAKEKKDERDELVISHRRINSNLKKIYYNVENIVLDHISRDVSEYLKYLFFNEELDYNTVANIINSLNFSRYGYRLLFGRMLFPSHFFDIYENIINNSQKELEIKKITLKICDYENYLKFIFQEINKKTKLPIVEWLT</sequence>
<protein>
    <submittedName>
        <fullName evidence="1">Spore coat protein YutH</fullName>
    </submittedName>
</protein>
<evidence type="ECO:0000313" key="1">
    <source>
        <dbReference type="EMBL" id="EKC46804.1"/>
    </source>
</evidence>
<comment type="caution">
    <text evidence="1">The sequence shown here is derived from an EMBL/GenBank/DDBJ whole genome shotgun (WGS) entry which is preliminary data.</text>
</comment>
<keyword evidence="1" id="KW-0167">Capsid protein</keyword>
<proteinExistence type="predicted"/>
<reference evidence="1" key="1">
    <citation type="journal article" date="2013" name="Environ. Microbiol.">
        <title>Microbiota from the distal guts of lean and obese adolescents exhibit partial functional redundancy besides clear differences in community structure.</title>
        <authorList>
            <person name="Ferrer M."/>
            <person name="Ruiz A."/>
            <person name="Lanza F."/>
            <person name="Haange S.B."/>
            <person name="Oberbach A."/>
            <person name="Till H."/>
            <person name="Bargiela R."/>
            <person name="Campoy C."/>
            <person name="Segura M.T."/>
            <person name="Richter M."/>
            <person name="von Bergen M."/>
            <person name="Seifert J."/>
            <person name="Suarez A."/>
        </authorList>
    </citation>
    <scope>NUCLEOTIDE SEQUENCE</scope>
</reference>
<gene>
    <name evidence="1" type="ORF">OBE_16052</name>
</gene>
<name>K1RTS3_9ZZZZ</name>